<comment type="caution">
    <text evidence="3">The sequence shown here is derived from an EMBL/GenBank/DDBJ whole genome shotgun (WGS) entry which is preliminary data.</text>
</comment>
<gene>
    <name evidence="3" type="ORF">GCM10010269_58130</name>
</gene>
<feature type="domain" description="AMIN-like" evidence="2">
    <location>
        <begin position="57"/>
        <end position="188"/>
    </location>
</feature>
<reference evidence="3" key="2">
    <citation type="submission" date="2020-09" db="EMBL/GenBank/DDBJ databases">
        <authorList>
            <person name="Sun Q."/>
            <person name="Ohkuma M."/>
        </authorList>
    </citation>
    <scope>NUCLEOTIDE SEQUENCE</scope>
    <source>
        <strain evidence="3">JCM 4386</strain>
    </source>
</reference>
<dbReference type="EMBL" id="BMTL01000027">
    <property type="protein sequence ID" value="GGS11404.1"/>
    <property type="molecule type" value="Genomic_DNA"/>
</dbReference>
<feature type="chain" id="PRO_5038526501" description="AMIN-like domain-containing protein" evidence="1">
    <location>
        <begin position="27"/>
        <end position="190"/>
    </location>
</feature>
<dbReference type="AlphaFoldDB" id="A0A918G0C3"/>
<protein>
    <recommendedName>
        <fullName evidence="2">AMIN-like domain-containing protein</fullName>
    </recommendedName>
</protein>
<evidence type="ECO:0000259" key="2">
    <source>
        <dbReference type="Pfam" id="PF24837"/>
    </source>
</evidence>
<reference evidence="3" key="1">
    <citation type="journal article" date="2014" name="Int. J. Syst. Evol. Microbiol.">
        <title>Complete genome sequence of Corynebacterium casei LMG S-19264T (=DSM 44701T), isolated from a smear-ripened cheese.</title>
        <authorList>
            <consortium name="US DOE Joint Genome Institute (JGI-PGF)"/>
            <person name="Walter F."/>
            <person name="Albersmeier A."/>
            <person name="Kalinowski J."/>
            <person name="Ruckert C."/>
        </authorList>
    </citation>
    <scope>NUCLEOTIDE SEQUENCE</scope>
    <source>
        <strain evidence="3">JCM 4386</strain>
    </source>
</reference>
<keyword evidence="4" id="KW-1185">Reference proteome</keyword>
<evidence type="ECO:0000313" key="3">
    <source>
        <dbReference type="EMBL" id="GGS11404.1"/>
    </source>
</evidence>
<proteinExistence type="predicted"/>
<sequence length="190" mass="19883">MRSRTVWATATLLTAALGASAAPAVAAPAAAARTAAVVCPTGWGSLDESYPAATTAPVTNVRTGRHDCYDRFVVDVPGASADRLGFSVGYVDQLYQDGSGRPIPVGGGAILEVRVHAPAYDVDTGASTYPGRVAQPLPGVDLTGYRTFRDTRYAGSFEGVTQFGLGVRAHLPFRVLRQAGHLVVDVAHTW</sequence>
<dbReference type="InterPro" id="IPR056303">
    <property type="entry name" value="AMIN-like"/>
</dbReference>
<feature type="signal peptide" evidence="1">
    <location>
        <begin position="1"/>
        <end position="26"/>
    </location>
</feature>
<accession>A0A918G0C3</accession>
<organism evidence="3 4">
    <name type="scientific">Streptomyces humidus</name>
    <dbReference type="NCBI Taxonomy" id="52259"/>
    <lineage>
        <taxon>Bacteria</taxon>
        <taxon>Bacillati</taxon>
        <taxon>Actinomycetota</taxon>
        <taxon>Actinomycetes</taxon>
        <taxon>Kitasatosporales</taxon>
        <taxon>Streptomycetaceae</taxon>
        <taxon>Streptomyces</taxon>
    </lineage>
</organism>
<evidence type="ECO:0000313" key="4">
    <source>
        <dbReference type="Proteomes" id="UP000606194"/>
    </source>
</evidence>
<dbReference type="Proteomes" id="UP000606194">
    <property type="component" value="Unassembled WGS sequence"/>
</dbReference>
<dbReference type="Pfam" id="PF24837">
    <property type="entry name" value="AMIN-like"/>
    <property type="match status" value="1"/>
</dbReference>
<keyword evidence="1" id="KW-0732">Signal</keyword>
<name>A0A918G0C3_9ACTN</name>
<evidence type="ECO:0000256" key="1">
    <source>
        <dbReference type="SAM" id="SignalP"/>
    </source>
</evidence>